<dbReference type="InParanoid" id="A0A2V0PNN1"/>
<dbReference type="OrthoDB" id="2018540at2759"/>
<dbReference type="AlphaFoldDB" id="A0A2V0PNN1"/>
<dbReference type="Proteomes" id="UP000247498">
    <property type="component" value="Unassembled WGS sequence"/>
</dbReference>
<dbReference type="Pfam" id="PF15011">
    <property type="entry name" value="CA109-like"/>
    <property type="match status" value="1"/>
</dbReference>
<protein>
    <submittedName>
        <fullName evidence="1">Uncharacterized protein</fullName>
    </submittedName>
</protein>
<dbReference type="STRING" id="307507.A0A2V0PNN1"/>
<reference evidence="1 2" key="1">
    <citation type="journal article" date="2018" name="Sci. Rep.">
        <title>Raphidocelis subcapitata (=Pseudokirchneriella subcapitata) provides an insight into genome evolution and environmental adaptations in the Sphaeropleales.</title>
        <authorList>
            <person name="Suzuki S."/>
            <person name="Yamaguchi H."/>
            <person name="Nakajima N."/>
            <person name="Kawachi M."/>
        </authorList>
    </citation>
    <scope>NUCLEOTIDE SEQUENCE [LARGE SCALE GENOMIC DNA]</scope>
    <source>
        <strain evidence="1 2">NIES-35</strain>
    </source>
</reference>
<evidence type="ECO:0000313" key="1">
    <source>
        <dbReference type="EMBL" id="GBF98745.1"/>
    </source>
</evidence>
<proteinExistence type="predicted"/>
<dbReference type="EMBL" id="BDRX01000134">
    <property type="protein sequence ID" value="GBF98745.1"/>
    <property type="molecule type" value="Genomic_DNA"/>
</dbReference>
<keyword evidence="2" id="KW-1185">Reference proteome</keyword>
<dbReference type="InterPro" id="IPR029159">
    <property type="entry name" value="CA109-like"/>
</dbReference>
<accession>A0A2V0PNN1</accession>
<gene>
    <name evidence="1" type="ORF">Rsub_11151</name>
</gene>
<comment type="caution">
    <text evidence="1">The sequence shown here is derived from an EMBL/GenBank/DDBJ whole genome shotgun (WGS) entry which is preliminary data.</text>
</comment>
<organism evidence="1 2">
    <name type="scientific">Raphidocelis subcapitata</name>
    <dbReference type="NCBI Taxonomy" id="307507"/>
    <lineage>
        <taxon>Eukaryota</taxon>
        <taxon>Viridiplantae</taxon>
        <taxon>Chlorophyta</taxon>
        <taxon>core chlorophytes</taxon>
        <taxon>Chlorophyceae</taxon>
        <taxon>CS clade</taxon>
        <taxon>Sphaeropleales</taxon>
        <taxon>Selenastraceae</taxon>
        <taxon>Raphidocelis</taxon>
    </lineage>
</organism>
<dbReference type="PANTHER" id="PTHR37904:SF2">
    <property type="entry name" value="OS10G0566900 PROTEIN"/>
    <property type="match status" value="1"/>
</dbReference>
<dbReference type="PANTHER" id="PTHR37904">
    <property type="entry name" value="OS10G0566900 PROTEIN"/>
    <property type="match status" value="1"/>
</dbReference>
<name>A0A2V0PNN1_9CHLO</name>
<sequence>MDALRQQATKAGGAFQEWSSLHARATAGLATAVNILARLPALQDGGHFEALGLGPEEQAEVLGKQLQAFNEALAGVHAALSGAREPVRELERAALEAGKRAAGMSLAAATQRRGPEPSAAEVAEALQDAWRMCRDELALKQAAVGLLRLDLPQEDAAALLACFEAQPNVDAARIQAFLQQMVETAPRKPL</sequence>
<dbReference type="InterPro" id="IPR038985">
    <property type="entry name" value="OPRN-like"/>
</dbReference>
<evidence type="ECO:0000313" key="2">
    <source>
        <dbReference type="Proteomes" id="UP000247498"/>
    </source>
</evidence>